<dbReference type="EMBL" id="JRAA01000001">
    <property type="protein sequence ID" value="KHF26209.1"/>
    <property type="molecule type" value="Genomic_DNA"/>
</dbReference>
<keyword evidence="2" id="KW-0479">Metal-binding</keyword>
<dbReference type="GO" id="GO:0046872">
    <property type="term" value="F:metal ion binding"/>
    <property type="evidence" value="ECO:0007669"/>
    <property type="project" value="UniProtKB-KW"/>
</dbReference>
<evidence type="ECO:0000256" key="3">
    <source>
        <dbReference type="ARBA" id="ARBA00023004"/>
    </source>
</evidence>
<feature type="domain" description="4Fe-4S ferredoxin-type" evidence="5">
    <location>
        <begin position="241"/>
        <end position="270"/>
    </location>
</feature>
<evidence type="ECO:0000313" key="7">
    <source>
        <dbReference type="Proteomes" id="UP000030856"/>
    </source>
</evidence>
<dbReference type="Pfam" id="PF03460">
    <property type="entry name" value="NIR_SIR_ferr"/>
    <property type="match status" value="1"/>
</dbReference>
<dbReference type="eggNOG" id="COG2221">
    <property type="taxonomic scope" value="Bacteria"/>
</dbReference>
<keyword evidence="6" id="KW-0560">Oxidoreductase</keyword>
<dbReference type="InterPro" id="IPR005117">
    <property type="entry name" value="NiRdtase/SiRdtase_haem-b_fer"/>
</dbReference>
<dbReference type="PATRIC" id="fig|2340.3.peg.720"/>
<dbReference type="GO" id="GO:0020037">
    <property type="term" value="F:heme binding"/>
    <property type="evidence" value="ECO:0007669"/>
    <property type="project" value="InterPro"/>
</dbReference>
<keyword evidence="3" id="KW-0408">Iron</keyword>
<dbReference type="Pfam" id="PF01077">
    <property type="entry name" value="NIR_SIR"/>
    <property type="match status" value="1"/>
</dbReference>
<dbReference type="GO" id="GO:0006790">
    <property type="term" value="P:sulfur compound metabolic process"/>
    <property type="evidence" value="ECO:0007669"/>
    <property type="project" value="InterPro"/>
</dbReference>
<dbReference type="EC" id="1.8.1.2" evidence="6"/>
<dbReference type="STRING" id="2340.JV46_15510"/>
<dbReference type="PROSITE" id="PS51379">
    <property type="entry name" value="4FE4S_FER_2"/>
    <property type="match status" value="1"/>
</dbReference>
<dbReference type="GO" id="GO:0051539">
    <property type="term" value="F:4 iron, 4 sulfur cluster binding"/>
    <property type="evidence" value="ECO:0007669"/>
    <property type="project" value="UniProtKB-KW"/>
</dbReference>
<dbReference type="SUPFAM" id="SSF56014">
    <property type="entry name" value="Nitrite and sulphite reductase 4Fe-4S domain-like"/>
    <property type="match status" value="1"/>
</dbReference>
<dbReference type="SUPFAM" id="SSF54862">
    <property type="entry name" value="4Fe-4S ferredoxins"/>
    <property type="match status" value="1"/>
</dbReference>
<dbReference type="Gene3D" id="3.30.413.10">
    <property type="entry name" value="Sulfite Reductase Hemoprotein, domain 1"/>
    <property type="match status" value="1"/>
</dbReference>
<evidence type="ECO:0000256" key="4">
    <source>
        <dbReference type="ARBA" id="ARBA00023014"/>
    </source>
</evidence>
<accession>A0A0B0HE54</accession>
<organism evidence="6 7">
    <name type="scientific">Solemya velum gill symbiont</name>
    <dbReference type="NCBI Taxonomy" id="2340"/>
    <lineage>
        <taxon>Bacteria</taxon>
        <taxon>Pseudomonadati</taxon>
        <taxon>Pseudomonadota</taxon>
        <taxon>Gammaproteobacteria</taxon>
        <taxon>sulfur-oxidizing symbionts</taxon>
    </lineage>
</organism>
<dbReference type="InterPro" id="IPR017896">
    <property type="entry name" value="4Fe4S_Fe-S-bd"/>
</dbReference>
<dbReference type="NCBIfam" id="TIGR02066">
    <property type="entry name" value="dsrB"/>
    <property type="match status" value="1"/>
</dbReference>
<sequence length="372" mass="41818">MQPGAILNFSKFLEVEMADMRDPIETGCPDPFQYMHPMMRRNFGLWAYHEDPRPGVLLHVAKNGDKLWTIKAGTQRILDLFTLRTLCQIADDYSDGFIRFTIRSNPEFFVTEESRVEPLIEKLEEAGFIVGGTKNSVTTLSHTQGWLHCDIPGTDASGVVKSMMDELIDEFKVSEMPNRVHITTSCCQINCGGQGDIAINVQHTKPPKINHDLVANVCERPTVVARCPVAAIRPAMVNGKPSLEVDEKKCICCGACFPPCPPMQINDAEHTKLAIWVGGNHSNARGKPTFQKLVAAGIPNNPPRWPEATAIVKRILAEYKAGARDWERVGEWIERIGWPRFFELVELPFTKYHIDNWRGARKSLNASAHIRF</sequence>
<name>A0A0B0HE54_SOVGS</name>
<dbReference type="GO" id="GO:0018551">
    <property type="term" value="F:dissimilatory sulfite reductase (NADH) activity"/>
    <property type="evidence" value="ECO:0007669"/>
    <property type="project" value="InterPro"/>
</dbReference>
<proteinExistence type="predicted"/>
<keyword evidence="7" id="KW-1185">Reference proteome</keyword>
<dbReference type="Gene3D" id="3.30.70.3340">
    <property type="match status" value="1"/>
</dbReference>
<reference evidence="6 7" key="1">
    <citation type="journal article" date="2014" name="BMC Genomics">
        <title>The genome of the intracellular bacterium of the coastal bivalve, Solemya velum: a blueprint for thriving in and out of symbiosis.</title>
        <authorList>
            <person name="Dmytrenko O."/>
            <person name="Russell S.L."/>
            <person name="Loo W.T."/>
            <person name="Fontanez K.M."/>
            <person name="Liao L."/>
            <person name="Roeselers G."/>
            <person name="Sharma R."/>
            <person name="Stewart F.J."/>
            <person name="Newton I.L."/>
            <person name="Woyke T."/>
            <person name="Wu D."/>
            <person name="Lang J.M."/>
            <person name="Eisen J.A."/>
            <person name="Cavanaugh C.M."/>
        </authorList>
    </citation>
    <scope>NUCLEOTIDE SEQUENCE [LARGE SCALE GENOMIC DNA]</scope>
    <source>
        <strain evidence="6 7">WH</strain>
    </source>
</reference>
<gene>
    <name evidence="6" type="primary">rdsrB</name>
    <name evidence="6" type="ORF">JV46_15510</name>
</gene>
<dbReference type="SUPFAM" id="SSF55124">
    <property type="entry name" value="Nitrite/Sulfite reductase N-terminal domain-like"/>
    <property type="match status" value="1"/>
</dbReference>
<dbReference type="Gene3D" id="3.30.70.20">
    <property type="match status" value="1"/>
</dbReference>
<keyword evidence="4" id="KW-0411">Iron-sulfur</keyword>
<protein>
    <submittedName>
        <fullName evidence="6">Reverse-operating cytoplasmic dissimilatory sulfite reductase DsrAB, subunit B</fullName>
        <ecNumber evidence="6">1.8.1.2</ecNumber>
    </submittedName>
</protein>
<evidence type="ECO:0000313" key="6">
    <source>
        <dbReference type="EMBL" id="KHF26209.1"/>
    </source>
</evidence>
<evidence type="ECO:0000259" key="5">
    <source>
        <dbReference type="PROSITE" id="PS51379"/>
    </source>
</evidence>
<keyword evidence="1" id="KW-0004">4Fe-4S</keyword>
<dbReference type="InterPro" id="IPR011808">
    <property type="entry name" value="DsrB"/>
</dbReference>
<evidence type="ECO:0000256" key="2">
    <source>
        <dbReference type="ARBA" id="ARBA00022723"/>
    </source>
</evidence>
<dbReference type="InterPro" id="IPR045854">
    <property type="entry name" value="NO2/SO3_Rdtase_4Fe4S_sf"/>
</dbReference>
<dbReference type="Proteomes" id="UP000030856">
    <property type="component" value="Unassembled WGS sequence"/>
</dbReference>
<dbReference type="InterPro" id="IPR006067">
    <property type="entry name" value="NO2/SO3_Rdtase_4Fe4S_dom"/>
</dbReference>
<dbReference type="InterPro" id="IPR036136">
    <property type="entry name" value="Nit/Sulf_reduc_fer-like_dom_sf"/>
</dbReference>
<dbReference type="GO" id="GO:0009055">
    <property type="term" value="F:electron transfer activity"/>
    <property type="evidence" value="ECO:0007669"/>
    <property type="project" value="InterPro"/>
</dbReference>
<dbReference type="AlphaFoldDB" id="A0A0B0HE54"/>
<dbReference type="PROSITE" id="PS00198">
    <property type="entry name" value="4FE4S_FER_1"/>
    <property type="match status" value="1"/>
</dbReference>
<comment type="caution">
    <text evidence="6">The sequence shown here is derived from an EMBL/GenBank/DDBJ whole genome shotgun (WGS) entry which is preliminary data.</text>
</comment>
<dbReference type="InterPro" id="IPR017900">
    <property type="entry name" value="4Fe4S_Fe_S_CS"/>
</dbReference>
<dbReference type="GO" id="GO:0004783">
    <property type="term" value="F:sulfite reductase (NADPH) activity"/>
    <property type="evidence" value="ECO:0007669"/>
    <property type="project" value="UniProtKB-EC"/>
</dbReference>
<evidence type="ECO:0000256" key="1">
    <source>
        <dbReference type="ARBA" id="ARBA00022485"/>
    </source>
</evidence>